<organism evidence="1 2">
    <name type="scientific">Enhygromyxa salina</name>
    <dbReference type="NCBI Taxonomy" id="215803"/>
    <lineage>
        <taxon>Bacteria</taxon>
        <taxon>Pseudomonadati</taxon>
        <taxon>Myxococcota</taxon>
        <taxon>Polyangia</taxon>
        <taxon>Nannocystales</taxon>
        <taxon>Nannocystaceae</taxon>
        <taxon>Enhygromyxa</taxon>
    </lineage>
</organism>
<sequence length="904" mass="95737">MKPWALALGLALGLGLGAGGCGGALVGLAKTGDWAELDRQARAQKRPPRGRAARAWATALVELGNPEEARAVLLRDFRTGGQDQSLLALAELERSLGLVGIAVAHLTRLVNIDLDTLQRASDAPGICDLFRARAKVEARLGEPLAADLDMRRLALVCPQAITDQDHQFMASLRPQAQDQAEAQRSLAALAPKPEDVSVLEARLAEQLALARKRGPRAVSELAQAHDMQVEPDDVAMLLAAEFGGALGPGLASSRRLSGWIGDATRDDLVSAISSLPEGVREYALLRISSVEPGGSAAHSPLDQQWIVAAMASVGGQGPHEAAKAWRVAASVGDLSGAEFALNTNLRDMIPVGPPDAEAQPAQPGAAQHWSRRVVVERRSFDLLLTLARLLEQREQPVLALELRRAVLVAGHEIGLAQAAGSALEEVRRELVLGHPWQALAIAEVVPGPLLDEVLPAVVSEVALARAVGMGDAASADGGDRNVVWRALGDAWFERWDPRLDAAVAGLDLGDGGRCPELGRWLDPQASAQLREVGLDPQRSREALEAGFEQLGAPSTGVALARALESDLGLSCSAPLINLLHAGGHLLTLDTLDERLIHAPELSASTQLQLHAELALAHGQTERASLLTTAAAAQTGAPLELWRRAAVAGRSYGAREYTLEALRQVLLHSDGLADAAARRELAMIVLRDVDADARVREGDDTAMNALREQLRGYVEQAPSQRRWSRADQLLWSLASETRADALAWERLLDLLDPALRERHPQAVAALEQAAGGSAAAPGSGGQELAFLSDTAALCDRAWRSLESSADPSQVDSSDHPNHLDHLIGAATTCSPRVRAAALASLVAQTQGAAKAELRARVLAGPIAVEPDPDHPGVARSIPALPRPGSITRVAFELPLDPLWVVDDAP</sequence>
<protein>
    <submittedName>
        <fullName evidence="1">Uncharacterized protein</fullName>
    </submittedName>
</protein>
<comment type="caution">
    <text evidence="1">The sequence shown here is derived from an EMBL/GenBank/DDBJ whole genome shotgun (WGS) entry which is preliminary data.</text>
</comment>
<dbReference type="OrthoDB" id="5487505at2"/>
<evidence type="ECO:0000313" key="2">
    <source>
        <dbReference type="Proteomes" id="UP000238823"/>
    </source>
</evidence>
<name>A0A2S9YW40_9BACT</name>
<proteinExistence type="predicted"/>
<gene>
    <name evidence="1" type="ORF">ENSA7_09860</name>
</gene>
<dbReference type="RefSeq" id="WP_106088040.1">
    <property type="nucleotide sequence ID" value="NZ_PVNL01000029.1"/>
</dbReference>
<reference evidence="1 2" key="1">
    <citation type="submission" date="2018-03" db="EMBL/GenBank/DDBJ databases">
        <title>Draft Genome Sequences of the Obligatory Marine Myxobacteria Enhygromyxa salina SWB007.</title>
        <authorList>
            <person name="Poehlein A."/>
            <person name="Moghaddam J.A."/>
            <person name="Harms H."/>
            <person name="Alanjari M."/>
            <person name="Koenig G.M."/>
            <person name="Daniel R."/>
            <person name="Schaeberle T.F."/>
        </authorList>
    </citation>
    <scope>NUCLEOTIDE SEQUENCE [LARGE SCALE GENOMIC DNA]</scope>
    <source>
        <strain evidence="1 2">SWB007</strain>
    </source>
</reference>
<accession>A0A2S9YW40</accession>
<dbReference type="Proteomes" id="UP000238823">
    <property type="component" value="Unassembled WGS sequence"/>
</dbReference>
<evidence type="ECO:0000313" key="1">
    <source>
        <dbReference type="EMBL" id="PRQ09294.1"/>
    </source>
</evidence>
<dbReference type="AlphaFoldDB" id="A0A2S9YW40"/>
<dbReference type="EMBL" id="PVNL01000029">
    <property type="protein sequence ID" value="PRQ09294.1"/>
    <property type="molecule type" value="Genomic_DNA"/>
</dbReference>
<dbReference type="PROSITE" id="PS51257">
    <property type="entry name" value="PROKAR_LIPOPROTEIN"/>
    <property type="match status" value="1"/>
</dbReference>